<evidence type="ECO:0000313" key="2">
    <source>
        <dbReference type="EMBL" id="EFO64266.1"/>
    </source>
</evidence>
<dbReference type="SUPFAM" id="SSF48403">
    <property type="entry name" value="Ankyrin repeat"/>
    <property type="match status" value="2"/>
</dbReference>
<dbReference type="PROSITE" id="PS50297">
    <property type="entry name" value="ANK_REP_REGION"/>
    <property type="match status" value="2"/>
</dbReference>
<feature type="repeat" description="ANK" evidence="1">
    <location>
        <begin position="609"/>
        <end position="631"/>
    </location>
</feature>
<dbReference type="OrthoDB" id="366390at2759"/>
<dbReference type="PROSITE" id="PS50088">
    <property type="entry name" value="ANK_REPEAT"/>
    <property type="match status" value="3"/>
</dbReference>
<dbReference type="OMA" id="YACIFGD"/>
<dbReference type="PANTHER" id="PTHR24120:SF4">
    <property type="entry name" value="GH07239P"/>
    <property type="match status" value="1"/>
</dbReference>
<dbReference type="Proteomes" id="UP000008974">
    <property type="component" value="Unassembled WGS sequence"/>
</dbReference>
<dbReference type="InterPro" id="IPR011009">
    <property type="entry name" value="Kinase-like_dom_sf"/>
</dbReference>
<evidence type="ECO:0000313" key="3">
    <source>
        <dbReference type="Proteomes" id="UP000008974"/>
    </source>
</evidence>
<dbReference type="Pfam" id="PF12796">
    <property type="entry name" value="Ank_2"/>
    <property type="match status" value="4"/>
</dbReference>
<dbReference type="SUPFAM" id="SSF56112">
    <property type="entry name" value="Protein kinase-like (PK-like)"/>
    <property type="match status" value="1"/>
</dbReference>
<keyword evidence="1" id="KW-0040">ANK repeat</keyword>
<accession>E1EZN8</accession>
<gene>
    <name evidence="2" type="ORF">GLP15_1275</name>
</gene>
<protein>
    <submittedName>
        <fullName evidence="2">Protein 21.1</fullName>
    </submittedName>
</protein>
<comment type="caution">
    <text evidence="2">The sequence shown here is derived from an EMBL/GenBank/DDBJ whole genome shotgun (WGS) entry which is preliminary data.</text>
</comment>
<dbReference type="VEuPathDB" id="GiardiaDB:GLP15_1275"/>
<dbReference type="PANTHER" id="PTHR24120">
    <property type="entry name" value="GH07239P"/>
    <property type="match status" value="1"/>
</dbReference>
<dbReference type="Gene3D" id="1.10.510.10">
    <property type="entry name" value="Transferase(Phosphotransferase) domain 1"/>
    <property type="match status" value="1"/>
</dbReference>
<sequence length="1270" mass="141515">MATTPVTVIGNHTHIVDWADPPCSAVLRRDALNEDLAVAIAENRDLLSLIKQLSHRNLLKCFNIQCLTQSGLTIWMEKASFPSLAELLDGQEEVGNKDAFEKNFADMNSFVDEINDLNHIEEADKVERELLALINDTTIEDFSEESGKLSLSNHSTLVHSAITKASTYSFTEEEVWAILAQLLSALSYLHSSIKTGISSEQSNSINHGRIRPDTIFYDPVTHIIKLVPPHLPSMNPSGSALAKDIYSLYIIVLRLCGLYTSEIQPLESEDYQADLSSLDHRRFSPDLKQFILTLRSLCLHDKPVVSNLLLSQRITEALLPFTHLEFREKSQSSASVQTRTPLEIYRHLKEAALLPNIKRVTDPIAAERTATSQSTRSIVQEHAENFSELLVVNESSTFADHTSVLSAGNNSSYPRVASVFRDLSMRETSHMDSSVDLGMSVLCLSSASVGNTMLHRAVLDRDLEAVGRNLGYAKRFNQDGYTALMLCAIEDWSEGANILVFHEGGLFTRQGHTALYYALCLEHYDVARILTDAEGVSTKDPYVDALNQTDLMRAAIAGDIVAVWSWLPRQHKWQDIHGRTALICAVESNASLAIVKLLVPLEAGIVDFSGKTALHRAVKIGSIDVVQLLLSFEKGKSYLSNGLEESYVLSPKVFASELAYLYRKMDIFEIVFAAERPMILQEYRIDKDNDSIDRVAADDYQRLLSAVENYFEFEVFLWVSELGSTGGNGYTALMHASASKYFAAQNGVKRNTYQEYALCNIVKLLLKRAGQHFIATSEVLPDTILISGTDTSSINPFVPGATALIIAAICDDVAILPLLVEHEKGLRDDTQRTALMWAARYNNSTAVKLLAPHEKTLTNGRPYCTALYVAIEHGNENIARILTPYEGYPDADLAPRIQGRHTELMQAAESGDLPGVWSYRFQLGLQNKSGYTALMYACIFGDVNCILQLRHEEHLVAKDGTTARSLLEQHWRETKPQMVDMLDIVEVFNDKGENQLQNAIHEQDPELILRFLHLQDRTKEVDGLTVLMKIVELGLTELVDVIIREYPAQLGRTVRSYPATKVLWEDVTALMIAASHGYDGAVAALAETPEARMKDSGKGRTALMAAAINGHASTVSLLIDKEARMQNIEGWTALMYAAAYNMDEVISVLIPAEAQIQMKDGWTALMTAARNGHLRAASLLMPYEAGLLKKTKYSALYYASTHGHTEMVSLLLSEEREKKYARFVLEALSKRHTELTTIDLQSTISLLQSSIFKLNSEQCRQRRLPRPRIL</sequence>
<dbReference type="AlphaFoldDB" id="E1EZN8"/>
<name>E1EZN8_GIAIA</name>
<organism evidence="2 3">
    <name type="scientific">Giardia intestinalis (strain P15)</name>
    <name type="common">Giardia lamblia</name>
    <dbReference type="NCBI Taxonomy" id="658858"/>
    <lineage>
        <taxon>Eukaryota</taxon>
        <taxon>Metamonada</taxon>
        <taxon>Diplomonadida</taxon>
        <taxon>Hexamitidae</taxon>
        <taxon>Giardiinae</taxon>
        <taxon>Giardia</taxon>
    </lineage>
</organism>
<feature type="repeat" description="ANK" evidence="1">
    <location>
        <begin position="1098"/>
        <end position="1130"/>
    </location>
</feature>
<dbReference type="InterPro" id="IPR036770">
    <property type="entry name" value="Ankyrin_rpt-contain_sf"/>
</dbReference>
<dbReference type="SMART" id="SM00248">
    <property type="entry name" value="ANK"/>
    <property type="match status" value="14"/>
</dbReference>
<dbReference type="EMBL" id="ACVC01000099">
    <property type="protein sequence ID" value="EFO64266.1"/>
    <property type="molecule type" value="Genomic_DNA"/>
</dbReference>
<reference evidence="2 3" key="1">
    <citation type="journal article" date="2010" name="BMC Genomics">
        <title>Genome analysis and comparative genomics of a Giardia intestinalis assemblage E isolate.</title>
        <authorList>
            <person name="Jerlstrom-Hultqvist J."/>
            <person name="Franzen O."/>
            <person name="Ankarklev J."/>
            <person name="Xu F."/>
            <person name="Nohynkova E."/>
            <person name="Andersson J.O."/>
            <person name="Svard S.G."/>
            <person name="Andersson B."/>
        </authorList>
    </citation>
    <scope>NUCLEOTIDE SEQUENCE [LARGE SCALE GENOMIC DNA]</scope>
    <source>
        <strain evidence="2 3">P15</strain>
    </source>
</reference>
<dbReference type="Gene3D" id="1.25.40.20">
    <property type="entry name" value="Ankyrin repeat-containing domain"/>
    <property type="match status" value="4"/>
</dbReference>
<feature type="repeat" description="ANK" evidence="1">
    <location>
        <begin position="1129"/>
        <end position="1161"/>
    </location>
</feature>
<dbReference type="InterPro" id="IPR002110">
    <property type="entry name" value="Ankyrin_rpt"/>
</dbReference>
<proteinExistence type="predicted"/>
<dbReference type="STRING" id="658858.E1EZN8"/>
<evidence type="ECO:0000256" key="1">
    <source>
        <dbReference type="PROSITE-ProRule" id="PRU00023"/>
    </source>
</evidence>